<dbReference type="InterPro" id="IPR004821">
    <property type="entry name" value="Cyt_trans-like"/>
</dbReference>
<dbReference type="PANTHER" id="PTHR21342:SF0">
    <property type="entry name" value="BIFUNCTIONAL NMN ADENYLYLTRANSFERASE_NUDIX HYDROLASE"/>
    <property type="match status" value="1"/>
</dbReference>
<organism evidence="4 5">
    <name type="scientific">Pseudonocardia eucalypti</name>
    <dbReference type="NCBI Taxonomy" id="648755"/>
    <lineage>
        <taxon>Bacteria</taxon>
        <taxon>Bacillati</taxon>
        <taxon>Actinomycetota</taxon>
        <taxon>Actinomycetes</taxon>
        <taxon>Pseudonocardiales</taxon>
        <taxon>Pseudonocardiaceae</taxon>
        <taxon>Pseudonocardia</taxon>
    </lineage>
</organism>
<evidence type="ECO:0000313" key="5">
    <source>
        <dbReference type="Proteomes" id="UP001428817"/>
    </source>
</evidence>
<dbReference type="Gene3D" id="3.40.50.620">
    <property type="entry name" value="HUPs"/>
    <property type="match status" value="1"/>
</dbReference>
<dbReference type="EMBL" id="BAABJP010000031">
    <property type="protein sequence ID" value="GAA5166026.1"/>
    <property type="molecule type" value="Genomic_DNA"/>
</dbReference>
<dbReference type="Pfam" id="PF01467">
    <property type="entry name" value="CTP_transf_like"/>
    <property type="match status" value="1"/>
</dbReference>
<keyword evidence="1" id="KW-0808">Transferase</keyword>
<keyword evidence="2 4" id="KW-0548">Nucleotidyltransferase</keyword>
<protein>
    <submittedName>
        <fullName evidence="4">Nicotinamide-nucleotide adenylyltransferase</fullName>
    </submittedName>
</protein>
<reference evidence="5" key="1">
    <citation type="journal article" date="2019" name="Int. J. Syst. Evol. Microbiol.">
        <title>The Global Catalogue of Microorganisms (GCM) 10K type strain sequencing project: providing services to taxonomists for standard genome sequencing and annotation.</title>
        <authorList>
            <consortium name="The Broad Institute Genomics Platform"/>
            <consortium name="The Broad Institute Genome Sequencing Center for Infectious Disease"/>
            <person name="Wu L."/>
            <person name="Ma J."/>
        </authorList>
    </citation>
    <scope>NUCLEOTIDE SEQUENCE [LARGE SCALE GENOMIC DNA]</scope>
    <source>
        <strain evidence="5">JCM 18303</strain>
    </source>
</reference>
<sequence length="182" mass="19946">MTSLACVTGRFQPVHAQHLELFEIALRDADHLVIAVTNPDTGTRHEEPTSAHRHLPGANPFTFFERTQLLAAAVTDRGWAARTTVVPFDLTRPRCWPEYVPLHANQLVRAYGGWEHDKAARLARAGYPVTVLDGDPATRISATDIRARLDGNGWEDLVPASVVPPLAELLLARSSAGSGRRT</sequence>
<evidence type="ECO:0000256" key="1">
    <source>
        <dbReference type="ARBA" id="ARBA00022679"/>
    </source>
</evidence>
<comment type="caution">
    <text evidence="4">The sequence shown here is derived from an EMBL/GenBank/DDBJ whole genome shotgun (WGS) entry which is preliminary data.</text>
</comment>
<evidence type="ECO:0000256" key="2">
    <source>
        <dbReference type="ARBA" id="ARBA00022695"/>
    </source>
</evidence>
<keyword evidence="5" id="KW-1185">Reference proteome</keyword>
<evidence type="ECO:0000259" key="3">
    <source>
        <dbReference type="Pfam" id="PF01467"/>
    </source>
</evidence>
<dbReference type="Proteomes" id="UP001428817">
    <property type="component" value="Unassembled WGS sequence"/>
</dbReference>
<dbReference type="PANTHER" id="PTHR21342">
    <property type="entry name" value="PHOSPHOPANTETHEINE ADENYLYLTRANSFERASE"/>
    <property type="match status" value="1"/>
</dbReference>
<dbReference type="InterPro" id="IPR014729">
    <property type="entry name" value="Rossmann-like_a/b/a_fold"/>
</dbReference>
<dbReference type="SUPFAM" id="SSF52374">
    <property type="entry name" value="Nucleotidylyl transferase"/>
    <property type="match status" value="1"/>
</dbReference>
<name>A0ABP9QRC3_9PSEU</name>
<gene>
    <name evidence="4" type="ORF">GCM10023321_56810</name>
</gene>
<proteinExistence type="predicted"/>
<accession>A0ABP9QRC3</accession>
<feature type="domain" description="Cytidyltransferase-like" evidence="3">
    <location>
        <begin position="8"/>
        <end position="146"/>
    </location>
</feature>
<evidence type="ECO:0000313" key="4">
    <source>
        <dbReference type="EMBL" id="GAA5166026.1"/>
    </source>
</evidence>
<dbReference type="GO" id="GO:0016779">
    <property type="term" value="F:nucleotidyltransferase activity"/>
    <property type="evidence" value="ECO:0007669"/>
    <property type="project" value="UniProtKB-KW"/>
</dbReference>